<dbReference type="NCBIfam" id="TIGR00637">
    <property type="entry name" value="ModE_repress"/>
    <property type="match status" value="1"/>
</dbReference>
<dbReference type="Pfam" id="PF03459">
    <property type="entry name" value="TOBE"/>
    <property type="match status" value="1"/>
</dbReference>
<keyword evidence="8" id="KW-1185">Reference proteome</keyword>
<keyword evidence="2 5" id="KW-0813">Transport</keyword>
<protein>
    <submittedName>
        <fullName evidence="7">Molybdenum-dependent transcriptional regulator</fullName>
    </submittedName>
</protein>
<dbReference type="SUPFAM" id="SSF46785">
    <property type="entry name" value="Winged helix' DNA-binding domain"/>
    <property type="match status" value="1"/>
</dbReference>
<dbReference type="InterPro" id="IPR036390">
    <property type="entry name" value="WH_DNA-bd_sf"/>
</dbReference>
<dbReference type="InterPro" id="IPR005116">
    <property type="entry name" value="Transp-assoc_OB_typ1"/>
</dbReference>
<evidence type="ECO:0000256" key="2">
    <source>
        <dbReference type="ARBA" id="ARBA00022448"/>
    </source>
</evidence>
<dbReference type="RefSeq" id="WP_261920650.1">
    <property type="nucleotide sequence ID" value="NZ_CP022011.1"/>
</dbReference>
<dbReference type="PANTHER" id="PTHR30432:SF1">
    <property type="entry name" value="DNA-BINDING TRANSCRIPTIONAL DUAL REGULATOR MODE"/>
    <property type="match status" value="1"/>
</dbReference>
<evidence type="ECO:0000256" key="1">
    <source>
        <dbReference type="ARBA" id="ARBA00008110"/>
    </source>
</evidence>
<name>A0A8E3SBX6_9PAST</name>
<keyword evidence="4" id="KW-0677">Repeat</keyword>
<dbReference type="GO" id="GO:0015689">
    <property type="term" value="P:molybdate ion transport"/>
    <property type="evidence" value="ECO:0007669"/>
    <property type="project" value="UniProtKB-UniRule"/>
</dbReference>
<dbReference type="Proteomes" id="UP000955338">
    <property type="component" value="Chromosome"/>
</dbReference>
<dbReference type="PANTHER" id="PTHR30432">
    <property type="entry name" value="TRANSCRIPTIONAL REGULATOR MODE"/>
    <property type="match status" value="1"/>
</dbReference>
<proteinExistence type="inferred from homology"/>
<dbReference type="NCBIfam" id="TIGR00638">
    <property type="entry name" value="Mop"/>
    <property type="match status" value="1"/>
</dbReference>
<keyword evidence="3 5" id="KW-0500">Molybdenum</keyword>
<dbReference type="Gene3D" id="2.40.50.100">
    <property type="match status" value="2"/>
</dbReference>
<evidence type="ECO:0000256" key="3">
    <source>
        <dbReference type="ARBA" id="ARBA00022505"/>
    </source>
</evidence>
<dbReference type="EMBL" id="CP022011">
    <property type="protein sequence ID" value="QDJ14825.1"/>
    <property type="molecule type" value="Genomic_DNA"/>
</dbReference>
<reference evidence="7" key="1">
    <citation type="submission" date="2017-06" db="EMBL/GenBank/DDBJ databases">
        <title>Genome sequencing of pathogenic and non-pathogenic strains within Bisgaard taxon 40.</title>
        <authorList>
            <person name="Ladner J.T."/>
            <person name="Lovett S.P."/>
            <person name="Koroleva G."/>
            <person name="Lorch J.M."/>
        </authorList>
    </citation>
    <scope>NUCLEOTIDE SEQUENCE</scope>
    <source>
        <strain evidence="7">27576-1-I1</strain>
    </source>
</reference>
<dbReference type="Gene3D" id="1.10.10.10">
    <property type="entry name" value="Winged helix-like DNA-binding domain superfamily/Winged helix DNA-binding domain"/>
    <property type="match status" value="1"/>
</dbReference>
<evidence type="ECO:0000256" key="6">
    <source>
        <dbReference type="PIRSR" id="PIRSR005763-1"/>
    </source>
</evidence>
<dbReference type="GO" id="GO:0030151">
    <property type="term" value="F:molybdenum ion binding"/>
    <property type="evidence" value="ECO:0007669"/>
    <property type="project" value="UniProtKB-UniRule"/>
</dbReference>
<evidence type="ECO:0000313" key="8">
    <source>
        <dbReference type="Proteomes" id="UP000955338"/>
    </source>
</evidence>
<dbReference type="InterPro" id="IPR016462">
    <property type="entry name" value="ModE"/>
</dbReference>
<dbReference type="SUPFAM" id="SSF50331">
    <property type="entry name" value="MOP-like"/>
    <property type="match status" value="2"/>
</dbReference>
<sequence>MLTPEILLTIKLNGILFADPRRIELLRQIKNCHSINQAAKLANVSYKTAWDNIDAMTKVSPQPLLERSIGGKNGGGTQLTVYAERLLQLYELTTQLQEKAFAILHDQNIPLDNLLVATAHSSLQSSARNQFFGEVISYQQQGIQTLVKIHIEGLEQAITASITAQSYQRLKLHQGKEVMLMVKAPWVKLFPLESLTNKQKLNYFIGTVISTTQNQAHQEVVVQLGENLSCCATTEHTFTSGDKVHLHIDPEQIILSTLY</sequence>
<feature type="region of interest" description="Required for dimer formation and molybdate binding" evidence="6">
    <location>
        <begin position="125"/>
        <end position="133"/>
    </location>
</feature>
<dbReference type="PROSITE" id="PS51866">
    <property type="entry name" value="MOP"/>
    <property type="match status" value="1"/>
</dbReference>
<dbReference type="InterPro" id="IPR004606">
    <property type="entry name" value="Mop_domain"/>
</dbReference>
<evidence type="ECO:0000256" key="5">
    <source>
        <dbReference type="PIRNR" id="PIRNR005763"/>
    </source>
</evidence>
<accession>A0A8E3SBX6</accession>
<organism evidence="7 8">
    <name type="scientific">Mergibacter septicus</name>
    <dbReference type="NCBI Taxonomy" id="221402"/>
    <lineage>
        <taxon>Bacteria</taxon>
        <taxon>Pseudomonadati</taxon>
        <taxon>Pseudomonadota</taxon>
        <taxon>Gammaproteobacteria</taxon>
        <taxon>Pasteurellales</taxon>
        <taxon>Pasteurellaceae</taxon>
        <taxon>Mergibacter</taxon>
    </lineage>
</organism>
<dbReference type="PIRSF" id="PIRSF005763">
    <property type="entry name" value="Txn_reg_ModE"/>
    <property type="match status" value="1"/>
</dbReference>
<evidence type="ECO:0000313" key="7">
    <source>
        <dbReference type="EMBL" id="QDJ14825.1"/>
    </source>
</evidence>
<gene>
    <name evidence="7" type="ORF">CEP48_05015</name>
</gene>
<comment type="similarity">
    <text evidence="1 5">Belongs to the ModE family.</text>
</comment>
<dbReference type="InterPro" id="IPR003725">
    <property type="entry name" value="ModE-bd_N"/>
</dbReference>
<dbReference type="GO" id="GO:0006355">
    <property type="term" value="P:regulation of DNA-templated transcription"/>
    <property type="evidence" value="ECO:0007669"/>
    <property type="project" value="InterPro"/>
</dbReference>
<dbReference type="InterPro" id="IPR008995">
    <property type="entry name" value="Mo/tungstate-bd_C_term_dom"/>
</dbReference>
<dbReference type="AlphaFoldDB" id="A0A8E3SBX6"/>
<dbReference type="InterPro" id="IPR036388">
    <property type="entry name" value="WH-like_DNA-bd_sf"/>
</dbReference>
<dbReference type="InterPro" id="IPR051815">
    <property type="entry name" value="Molybdate_resp_trans_reg"/>
</dbReference>
<evidence type="ECO:0000256" key="4">
    <source>
        <dbReference type="ARBA" id="ARBA00022737"/>
    </source>
</evidence>